<feature type="domain" description="DUF488" evidence="1">
    <location>
        <begin position="30"/>
        <end position="104"/>
    </location>
</feature>
<accession>A0A482GIP6</accession>
<dbReference type="Proteomes" id="UP000294673">
    <property type="component" value="Segment"/>
</dbReference>
<evidence type="ECO:0000259" key="1">
    <source>
        <dbReference type="Pfam" id="PF22751"/>
    </source>
</evidence>
<organismHost>
    <name type="scientific">Escherichia coli</name>
    <dbReference type="NCBI Taxonomy" id="562"/>
</organismHost>
<sequence length="137" mass="15987">MFLYTLQLAKYRWLSDTRAFLLDTTVKTGNPLFAPSWELVTGIKSKTLTEDEYTAGYYTLMRKSFVDHTPEWLALFSHPVVVLGCYCPAGNFCHRHLLTDILEKIAIQERFHFVRGGEITSKEQLDSLIEFWNKEFE</sequence>
<protein>
    <recommendedName>
        <fullName evidence="1">DUF488 domain-containing protein</fullName>
    </recommendedName>
</protein>
<name>A0A482GIP6_BPGOS</name>
<organism evidence="2 3">
    <name type="scientific">Escherichia phage vB_EcoM_Goslar</name>
    <dbReference type="NCBI Taxonomy" id="2502409"/>
    <lineage>
        <taxon>Viruses</taxon>
        <taxon>Duplodnaviria</taxon>
        <taxon>Heunggongvirae</taxon>
        <taxon>Uroviricota</taxon>
        <taxon>Caudoviricetes</taxon>
        <taxon>Chimalliviridae</taxon>
        <taxon>Goslarvirus</taxon>
        <taxon>Goslarvirus goslar</taxon>
    </lineage>
</organism>
<gene>
    <name evidence="2" type="ORF">Goslar_00220</name>
</gene>
<evidence type="ECO:0000313" key="2">
    <source>
        <dbReference type="EMBL" id="QBO64012.1"/>
    </source>
</evidence>
<dbReference type="InterPro" id="IPR054495">
    <property type="entry name" value="DUF488-N3a"/>
</dbReference>
<dbReference type="Pfam" id="PF22751">
    <property type="entry name" value="DUF488-N3a"/>
    <property type="match status" value="1"/>
</dbReference>
<keyword evidence="3" id="KW-1185">Reference proteome</keyword>
<evidence type="ECO:0000313" key="3">
    <source>
        <dbReference type="Proteomes" id="UP000294673"/>
    </source>
</evidence>
<dbReference type="EMBL" id="MK327938">
    <property type="protein sequence ID" value="QBO64012.1"/>
    <property type="molecule type" value="Genomic_DNA"/>
</dbReference>
<proteinExistence type="predicted"/>
<reference evidence="2 3" key="1">
    <citation type="submission" date="2018-12" db="EMBL/GenBank/DDBJ databases">
        <title>Still something new to discover - new insights into E. coli phage diversity and taxonomy.</title>
        <authorList>
            <person name="Korf I.H.E."/>
            <person name="Adriaennsens E."/>
            <person name="Dreiseikelmann B."/>
            <person name="Kropinski A."/>
            <person name="Nimtz M."/>
            <person name="Meier-Kolthoff J.P."/>
            <person name="Rohde M."/>
            <person name="van Raaij M."/>
            <person name="Wittmann J."/>
        </authorList>
    </citation>
    <scope>NUCLEOTIDE SEQUENCE [LARGE SCALE GENOMIC DNA]</scope>
</reference>